<dbReference type="InterPro" id="IPR021136">
    <property type="entry name" value="Flagellar_hook_control-like_C"/>
</dbReference>
<dbReference type="Proteomes" id="UP000802098">
    <property type="component" value="Unassembled WGS sequence"/>
</dbReference>
<sequence length="373" mass="36951">MTTAAIATVNPSPAAPTPSNAARQKEPGAFARELGRAAEDGQGARKAETSRQADKAERNDRAERDRAERGPDKAARKASDTDAADDAASATAEAGERTTRGDADEDAGGSGDVSSLLAGLLNPAARAAAAAARAGAARAGSARGEAEADAAAATGRARGGAGAGKADPTAALQAGATEARGAVAEAVGGERRPDFRAELAAAGNPAQTSPAQQAATPEARAAATATPYAAQIAAPVGSPDFAPGLSAQVSVMLREGLQEARLQLNPAEMGPITVRIQVEGSSAQVVMAAQQADTRQALEQALPTLAGALQEAGLTLTGGGVFEQHQGPARDDTEGGRGTADAGRTRGDGGGDESVAAAAPARAHTRGMLDTYA</sequence>
<keyword evidence="4" id="KW-1185">Reference proteome</keyword>
<dbReference type="PANTHER" id="PTHR37533:SF2">
    <property type="entry name" value="FLAGELLAR HOOK-LENGTH CONTROL PROTEIN"/>
    <property type="match status" value="1"/>
</dbReference>
<comment type="caution">
    <text evidence="3">The sequence shown here is derived from an EMBL/GenBank/DDBJ whole genome shotgun (WGS) entry which is preliminary data.</text>
</comment>
<dbReference type="CDD" id="cd17470">
    <property type="entry name" value="T3SS_Flik_C"/>
    <property type="match status" value="1"/>
</dbReference>
<feature type="domain" description="Flagellar hook-length control protein-like C-terminal" evidence="2">
    <location>
        <begin position="248"/>
        <end position="327"/>
    </location>
</feature>
<feature type="compositionally biased region" description="Low complexity" evidence="1">
    <location>
        <begin position="7"/>
        <end position="22"/>
    </location>
</feature>
<dbReference type="InterPro" id="IPR052563">
    <property type="entry name" value="FliK"/>
</dbReference>
<gene>
    <name evidence="3" type="ORF">G7087_16200</name>
</gene>
<feature type="compositionally biased region" description="Basic and acidic residues" evidence="1">
    <location>
        <begin position="33"/>
        <end position="80"/>
    </location>
</feature>
<dbReference type="InterPro" id="IPR038610">
    <property type="entry name" value="FliK-like_C_sf"/>
</dbReference>
<feature type="compositionally biased region" description="Low complexity" evidence="1">
    <location>
        <begin position="205"/>
        <end position="222"/>
    </location>
</feature>
<accession>A0ABX0I277</accession>
<organism evidence="3 4">
    <name type="scientific">Rubrivivax benzoatilyticus</name>
    <dbReference type="NCBI Taxonomy" id="316997"/>
    <lineage>
        <taxon>Bacteria</taxon>
        <taxon>Pseudomonadati</taxon>
        <taxon>Pseudomonadota</taxon>
        <taxon>Betaproteobacteria</taxon>
        <taxon>Burkholderiales</taxon>
        <taxon>Sphaerotilaceae</taxon>
        <taxon>Rubrivivax</taxon>
    </lineage>
</organism>
<evidence type="ECO:0000259" key="2">
    <source>
        <dbReference type="Pfam" id="PF02120"/>
    </source>
</evidence>
<proteinExistence type="predicted"/>
<evidence type="ECO:0000313" key="4">
    <source>
        <dbReference type="Proteomes" id="UP000802098"/>
    </source>
</evidence>
<reference evidence="3 4" key="1">
    <citation type="submission" date="2020-03" db="EMBL/GenBank/DDBJ databases">
        <title>Rubrivivax benzoatilyticus JA2 (sequenced after 10 years sub-culturing).</title>
        <authorList>
            <person name="Gupta D."/>
            <person name="Chintalapati S."/>
            <person name="Chintalapati V.R."/>
        </authorList>
    </citation>
    <scope>NUCLEOTIDE SEQUENCE [LARGE SCALE GENOMIC DNA]</scope>
    <source>
        <strain evidence="3 4">JA2-Mal</strain>
    </source>
</reference>
<dbReference type="Gene3D" id="3.30.750.140">
    <property type="match status" value="1"/>
</dbReference>
<evidence type="ECO:0000256" key="1">
    <source>
        <dbReference type="SAM" id="MobiDB-lite"/>
    </source>
</evidence>
<dbReference type="Pfam" id="PF02120">
    <property type="entry name" value="Flg_hook"/>
    <property type="match status" value="1"/>
</dbReference>
<dbReference type="EMBL" id="JAAOCD010000009">
    <property type="protein sequence ID" value="NHK99926.1"/>
    <property type="molecule type" value="Genomic_DNA"/>
</dbReference>
<feature type="compositionally biased region" description="Low complexity" evidence="1">
    <location>
        <begin position="124"/>
        <end position="156"/>
    </location>
</feature>
<protein>
    <recommendedName>
        <fullName evidence="2">Flagellar hook-length control protein-like C-terminal domain-containing protein</fullName>
    </recommendedName>
</protein>
<feature type="region of interest" description="Disordered" evidence="1">
    <location>
        <begin position="319"/>
        <end position="373"/>
    </location>
</feature>
<dbReference type="RefSeq" id="WP_029718836.1">
    <property type="nucleotide sequence ID" value="NZ_JAAOCD010000009.1"/>
</dbReference>
<feature type="region of interest" description="Disordered" evidence="1">
    <location>
        <begin position="202"/>
        <end position="222"/>
    </location>
</feature>
<evidence type="ECO:0000313" key="3">
    <source>
        <dbReference type="EMBL" id="NHK99926.1"/>
    </source>
</evidence>
<feature type="region of interest" description="Disordered" evidence="1">
    <location>
        <begin position="1"/>
        <end position="177"/>
    </location>
</feature>
<name>A0ABX0I277_9BURK</name>
<dbReference type="PANTHER" id="PTHR37533">
    <property type="entry name" value="FLAGELLAR HOOK-LENGTH CONTROL PROTEIN"/>
    <property type="match status" value="1"/>
</dbReference>